<feature type="chain" id="PRO_5040108500" description="Secreted protein" evidence="1">
    <location>
        <begin position="27"/>
        <end position="122"/>
    </location>
</feature>
<comment type="caution">
    <text evidence="2">The sequence shown here is derived from an EMBL/GenBank/DDBJ whole genome shotgun (WGS) entry which is preliminary data.</text>
</comment>
<proteinExistence type="predicted"/>
<keyword evidence="3" id="KW-1185">Reference proteome</keyword>
<dbReference type="EMBL" id="ML993852">
    <property type="protein sequence ID" value="KAF2205623.1"/>
    <property type="molecule type" value="Genomic_DNA"/>
</dbReference>
<evidence type="ECO:0000313" key="2">
    <source>
        <dbReference type="EMBL" id="KAF2205623.1"/>
    </source>
</evidence>
<reference evidence="2" key="1">
    <citation type="journal article" date="2020" name="Stud. Mycol.">
        <title>101 Dothideomycetes genomes: a test case for predicting lifestyles and emergence of pathogens.</title>
        <authorList>
            <person name="Haridas S."/>
            <person name="Albert R."/>
            <person name="Binder M."/>
            <person name="Bloem J."/>
            <person name="Labutti K."/>
            <person name="Salamov A."/>
            <person name="Andreopoulos B."/>
            <person name="Baker S."/>
            <person name="Barry K."/>
            <person name="Bills G."/>
            <person name="Bluhm B."/>
            <person name="Cannon C."/>
            <person name="Castanera R."/>
            <person name="Culley D."/>
            <person name="Daum C."/>
            <person name="Ezra D."/>
            <person name="Gonzalez J."/>
            <person name="Henrissat B."/>
            <person name="Kuo A."/>
            <person name="Liang C."/>
            <person name="Lipzen A."/>
            <person name="Lutzoni F."/>
            <person name="Magnuson J."/>
            <person name="Mondo S."/>
            <person name="Nolan M."/>
            <person name="Ohm R."/>
            <person name="Pangilinan J."/>
            <person name="Park H.-J."/>
            <person name="Ramirez L."/>
            <person name="Alfaro M."/>
            <person name="Sun H."/>
            <person name="Tritt A."/>
            <person name="Yoshinaga Y."/>
            <person name="Zwiers L.-H."/>
            <person name="Turgeon B."/>
            <person name="Goodwin S."/>
            <person name="Spatafora J."/>
            <person name="Crous P."/>
            <person name="Grigoriev I."/>
        </authorList>
    </citation>
    <scope>NUCLEOTIDE SEQUENCE</scope>
    <source>
        <strain evidence="2">ATCC 74209</strain>
    </source>
</reference>
<protein>
    <recommendedName>
        <fullName evidence="4">Secreted protein</fullName>
    </recommendedName>
</protein>
<organism evidence="2 3">
    <name type="scientific">Delitschia confertaspora ATCC 74209</name>
    <dbReference type="NCBI Taxonomy" id="1513339"/>
    <lineage>
        <taxon>Eukaryota</taxon>
        <taxon>Fungi</taxon>
        <taxon>Dikarya</taxon>
        <taxon>Ascomycota</taxon>
        <taxon>Pezizomycotina</taxon>
        <taxon>Dothideomycetes</taxon>
        <taxon>Pleosporomycetidae</taxon>
        <taxon>Pleosporales</taxon>
        <taxon>Delitschiaceae</taxon>
        <taxon>Delitschia</taxon>
    </lineage>
</organism>
<sequence>MPVSRPSTFGRSPIGLSLGILLSVAAEQICSPGESCSSPDMLHIFIALQHTAFRMRCSVSVYFSPRPGRCNRPQSPQLRMYDLSSPKEFGSPTYGCMPLLTKFLPKTNKNEMKIDRTDSNAS</sequence>
<keyword evidence="1" id="KW-0732">Signal</keyword>
<evidence type="ECO:0008006" key="4">
    <source>
        <dbReference type="Google" id="ProtNLM"/>
    </source>
</evidence>
<dbReference type="AlphaFoldDB" id="A0A9P4JTS0"/>
<accession>A0A9P4JTS0</accession>
<name>A0A9P4JTS0_9PLEO</name>
<evidence type="ECO:0000313" key="3">
    <source>
        <dbReference type="Proteomes" id="UP000799536"/>
    </source>
</evidence>
<feature type="signal peptide" evidence="1">
    <location>
        <begin position="1"/>
        <end position="26"/>
    </location>
</feature>
<gene>
    <name evidence="2" type="ORF">GQ43DRAFT_286797</name>
</gene>
<dbReference type="Proteomes" id="UP000799536">
    <property type="component" value="Unassembled WGS sequence"/>
</dbReference>
<evidence type="ECO:0000256" key="1">
    <source>
        <dbReference type="SAM" id="SignalP"/>
    </source>
</evidence>